<dbReference type="Proteomes" id="UP000293852">
    <property type="component" value="Unassembled WGS sequence"/>
</dbReference>
<dbReference type="Gene3D" id="1.10.10.60">
    <property type="entry name" value="Homeodomain-like"/>
    <property type="match status" value="1"/>
</dbReference>
<keyword evidence="6" id="KW-1185">Reference proteome</keyword>
<dbReference type="InterPro" id="IPR011051">
    <property type="entry name" value="RmlC_Cupin_sf"/>
</dbReference>
<dbReference type="RefSeq" id="WP_130412903.1">
    <property type="nucleotide sequence ID" value="NZ_SGWX01000001.1"/>
</dbReference>
<gene>
    <name evidence="5" type="ORF">EV386_1023</name>
</gene>
<protein>
    <submittedName>
        <fullName evidence="5">Helix-turn-helix protein</fullName>
    </submittedName>
</protein>
<dbReference type="GO" id="GO:0043565">
    <property type="term" value="F:sequence-specific DNA binding"/>
    <property type="evidence" value="ECO:0007669"/>
    <property type="project" value="InterPro"/>
</dbReference>
<reference evidence="5 6" key="1">
    <citation type="submission" date="2019-02" db="EMBL/GenBank/DDBJ databases">
        <title>Sequencing the genomes of 1000 actinobacteria strains.</title>
        <authorList>
            <person name="Klenk H.-P."/>
        </authorList>
    </citation>
    <scope>NUCLEOTIDE SEQUENCE [LARGE SCALE GENOMIC DNA]</scope>
    <source>
        <strain evidence="5 6">DSM 16932</strain>
    </source>
</reference>
<dbReference type="GO" id="GO:0003700">
    <property type="term" value="F:DNA-binding transcription factor activity"/>
    <property type="evidence" value="ECO:0007669"/>
    <property type="project" value="InterPro"/>
</dbReference>
<dbReference type="PROSITE" id="PS01124">
    <property type="entry name" value="HTH_ARAC_FAMILY_2"/>
    <property type="match status" value="1"/>
</dbReference>
<proteinExistence type="predicted"/>
<keyword evidence="3" id="KW-0804">Transcription</keyword>
<comment type="caution">
    <text evidence="5">The sequence shown here is derived from an EMBL/GenBank/DDBJ whole genome shotgun (WGS) entry which is preliminary data.</text>
</comment>
<name>A0A4Q7LZC0_9MICO</name>
<dbReference type="PANTHER" id="PTHR46796:SF6">
    <property type="entry name" value="ARAC SUBFAMILY"/>
    <property type="match status" value="1"/>
</dbReference>
<dbReference type="OrthoDB" id="9799345at2"/>
<dbReference type="SMART" id="SM00342">
    <property type="entry name" value="HTH_ARAC"/>
    <property type="match status" value="1"/>
</dbReference>
<keyword evidence="2" id="KW-0238">DNA-binding</keyword>
<sequence>MVAPTTADRRTVMRLTGTPGLAAFGGVAPTRGEREGFRLTAAISRFSALAVTHTRHTAVTTLRAGDNFGWPHRAIRLLIVLEGRITLRAPDRSVRLGVGGGALLHGWAEYLYESEGTVASVHLDVGVEDAPFAGSLRHVPAMQWPEGYPVLSAAGAALYEIVRRDEGGITTATRNAMERLAQSTLLSVLASPLESSASEPESEIGRARVLEHIATRHTDPDLTPAVIAADLGMSMRSLQRLFTDTGMGVAGHIAAARLEHALALLSDPLLTRLSLARIAARSGFGSSARMARVVSKATGLRPAELRHQHTSHGP</sequence>
<dbReference type="InterPro" id="IPR018060">
    <property type="entry name" value="HTH_AraC"/>
</dbReference>
<dbReference type="SUPFAM" id="SSF46689">
    <property type="entry name" value="Homeodomain-like"/>
    <property type="match status" value="1"/>
</dbReference>
<organism evidence="5 6">
    <name type="scientific">Xylanimonas ulmi</name>
    <dbReference type="NCBI Taxonomy" id="228973"/>
    <lineage>
        <taxon>Bacteria</taxon>
        <taxon>Bacillati</taxon>
        <taxon>Actinomycetota</taxon>
        <taxon>Actinomycetes</taxon>
        <taxon>Micrococcales</taxon>
        <taxon>Promicromonosporaceae</taxon>
        <taxon>Xylanimonas</taxon>
    </lineage>
</organism>
<dbReference type="EMBL" id="SGWX01000001">
    <property type="protein sequence ID" value="RZS60745.1"/>
    <property type="molecule type" value="Genomic_DNA"/>
</dbReference>
<dbReference type="InterPro" id="IPR050204">
    <property type="entry name" value="AraC_XylS_family_regulators"/>
</dbReference>
<evidence type="ECO:0000259" key="4">
    <source>
        <dbReference type="PROSITE" id="PS01124"/>
    </source>
</evidence>
<dbReference type="InterPro" id="IPR009057">
    <property type="entry name" value="Homeodomain-like_sf"/>
</dbReference>
<evidence type="ECO:0000256" key="1">
    <source>
        <dbReference type="ARBA" id="ARBA00023015"/>
    </source>
</evidence>
<evidence type="ECO:0000313" key="6">
    <source>
        <dbReference type="Proteomes" id="UP000293852"/>
    </source>
</evidence>
<accession>A0A4Q7LZC0</accession>
<evidence type="ECO:0000256" key="2">
    <source>
        <dbReference type="ARBA" id="ARBA00023125"/>
    </source>
</evidence>
<dbReference type="Pfam" id="PF12833">
    <property type="entry name" value="HTH_18"/>
    <property type="match status" value="1"/>
</dbReference>
<evidence type="ECO:0000313" key="5">
    <source>
        <dbReference type="EMBL" id="RZS60745.1"/>
    </source>
</evidence>
<dbReference type="SUPFAM" id="SSF51182">
    <property type="entry name" value="RmlC-like cupins"/>
    <property type="match status" value="1"/>
</dbReference>
<feature type="domain" description="HTH araC/xylS-type" evidence="4">
    <location>
        <begin position="207"/>
        <end position="308"/>
    </location>
</feature>
<keyword evidence="1" id="KW-0805">Transcription regulation</keyword>
<dbReference type="PANTHER" id="PTHR46796">
    <property type="entry name" value="HTH-TYPE TRANSCRIPTIONAL ACTIVATOR RHAS-RELATED"/>
    <property type="match status" value="1"/>
</dbReference>
<dbReference type="AlphaFoldDB" id="A0A4Q7LZC0"/>
<evidence type="ECO:0000256" key="3">
    <source>
        <dbReference type="ARBA" id="ARBA00023163"/>
    </source>
</evidence>